<keyword evidence="2" id="KW-0012">Acyltransferase</keyword>
<sequence>MLITPERMAGAVLGWSPVAVPLPAPPTVDDAVPADWPRIAGLTAGVYRDERLASDEYLGQLADVEGRAGRSQLVVARWDGRVVGAVALVLDGDFGEVTASDDEAAFRMLVVDPAVRGQGIGELLVRECLDRARAAGRRRMVLSTDPRMTAAHRLYGRLGFTRLPERDWSPRPGIDLLVYVLEL</sequence>
<name>A0A1I5GT78_9ACTN</name>
<feature type="domain" description="N-acetyltransferase" evidence="3">
    <location>
        <begin position="26"/>
        <end position="183"/>
    </location>
</feature>
<keyword evidence="5" id="KW-1185">Reference proteome</keyword>
<dbReference type="PANTHER" id="PTHR43877">
    <property type="entry name" value="AMINOALKYLPHOSPHONATE N-ACETYLTRANSFERASE-RELATED-RELATED"/>
    <property type="match status" value="1"/>
</dbReference>
<reference evidence="5" key="1">
    <citation type="submission" date="2016-10" db="EMBL/GenBank/DDBJ databases">
        <authorList>
            <person name="Varghese N."/>
            <person name="Submissions S."/>
        </authorList>
    </citation>
    <scope>NUCLEOTIDE SEQUENCE [LARGE SCALE GENOMIC DNA]</scope>
    <source>
        <strain evidence="5">DSM 43161</strain>
    </source>
</reference>
<dbReference type="InterPro" id="IPR050832">
    <property type="entry name" value="Bact_Acetyltransf"/>
</dbReference>
<accession>A0A1I5GT78</accession>
<dbReference type="InterPro" id="IPR000182">
    <property type="entry name" value="GNAT_dom"/>
</dbReference>
<keyword evidence="4" id="KW-0689">Ribosomal protein</keyword>
<evidence type="ECO:0000256" key="1">
    <source>
        <dbReference type="ARBA" id="ARBA00022679"/>
    </source>
</evidence>
<evidence type="ECO:0000259" key="3">
    <source>
        <dbReference type="PROSITE" id="PS51186"/>
    </source>
</evidence>
<dbReference type="GO" id="GO:0016747">
    <property type="term" value="F:acyltransferase activity, transferring groups other than amino-acyl groups"/>
    <property type="evidence" value="ECO:0007669"/>
    <property type="project" value="InterPro"/>
</dbReference>
<dbReference type="PANTHER" id="PTHR43877:SF2">
    <property type="entry name" value="AMINOALKYLPHOSPHONATE N-ACETYLTRANSFERASE-RELATED"/>
    <property type="match status" value="1"/>
</dbReference>
<evidence type="ECO:0000313" key="5">
    <source>
        <dbReference type="Proteomes" id="UP000183642"/>
    </source>
</evidence>
<dbReference type="SUPFAM" id="SSF55729">
    <property type="entry name" value="Acyl-CoA N-acyltransferases (Nat)"/>
    <property type="match status" value="1"/>
</dbReference>
<dbReference type="Gene3D" id="3.40.630.30">
    <property type="match status" value="1"/>
</dbReference>
<protein>
    <submittedName>
        <fullName evidence="4">Ribosomal protein S18 acetylase RimI</fullName>
    </submittedName>
</protein>
<keyword evidence="1" id="KW-0808">Transferase</keyword>
<gene>
    <name evidence="4" type="ORF">SAMN05660359_03120</name>
</gene>
<dbReference type="Proteomes" id="UP000183642">
    <property type="component" value="Unassembled WGS sequence"/>
</dbReference>
<dbReference type="CDD" id="cd04301">
    <property type="entry name" value="NAT_SF"/>
    <property type="match status" value="1"/>
</dbReference>
<dbReference type="InterPro" id="IPR016181">
    <property type="entry name" value="Acyl_CoA_acyltransferase"/>
</dbReference>
<keyword evidence="4" id="KW-0687">Ribonucleoprotein</keyword>
<dbReference type="EMBL" id="FOWE01000007">
    <property type="protein sequence ID" value="SFO39215.1"/>
    <property type="molecule type" value="Genomic_DNA"/>
</dbReference>
<dbReference type="GO" id="GO:0005840">
    <property type="term" value="C:ribosome"/>
    <property type="evidence" value="ECO:0007669"/>
    <property type="project" value="UniProtKB-KW"/>
</dbReference>
<dbReference type="Pfam" id="PF00583">
    <property type="entry name" value="Acetyltransf_1"/>
    <property type="match status" value="1"/>
</dbReference>
<evidence type="ECO:0000313" key="4">
    <source>
        <dbReference type="EMBL" id="SFO39215.1"/>
    </source>
</evidence>
<proteinExistence type="predicted"/>
<dbReference type="AlphaFoldDB" id="A0A1I5GT78"/>
<dbReference type="PROSITE" id="PS51186">
    <property type="entry name" value="GNAT"/>
    <property type="match status" value="1"/>
</dbReference>
<evidence type="ECO:0000256" key="2">
    <source>
        <dbReference type="ARBA" id="ARBA00023315"/>
    </source>
</evidence>
<organism evidence="4 5">
    <name type="scientific">Geodermatophilus obscurus</name>
    <dbReference type="NCBI Taxonomy" id="1861"/>
    <lineage>
        <taxon>Bacteria</taxon>
        <taxon>Bacillati</taxon>
        <taxon>Actinomycetota</taxon>
        <taxon>Actinomycetes</taxon>
        <taxon>Geodermatophilales</taxon>
        <taxon>Geodermatophilaceae</taxon>
        <taxon>Geodermatophilus</taxon>
    </lineage>
</organism>